<dbReference type="GO" id="GO:0006935">
    <property type="term" value="P:chemotaxis"/>
    <property type="evidence" value="ECO:0007669"/>
    <property type="project" value="InterPro"/>
</dbReference>
<dbReference type="EMBL" id="WNLA01000001">
    <property type="protein sequence ID" value="MTW01062.1"/>
    <property type="molecule type" value="Genomic_DNA"/>
</dbReference>
<dbReference type="InterPro" id="IPR051310">
    <property type="entry name" value="MCP_chemotaxis"/>
</dbReference>
<dbReference type="PROSITE" id="PS50111">
    <property type="entry name" value="CHEMOTAXIS_TRANSDUC_2"/>
    <property type="match status" value="1"/>
</dbReference>
<sequence length="551" mass="57331">MLNQLRIAPKLLLAPALAVALLMATAGGAYYGLVRQNATMENLVQVRAARLQAAAAVTGEARYAHAHIYQLLAWINGSFAQARLDALAAQIRTRHGAIEKQLAQLASVAEPAELAIVEASTRALASYRKAVLETMEIAAVDQSIATNSMAKAESQFEALNGELGKLAALEQALSAQAQVQAKDEFHALGAAMAGMVLLSAALSLVVTLFLRRAMLRGIHGIADVVRNLAAGRLAPGKTCAGRDEIAETGRLLDQTMDKLNGTLRTIHEAVSTIDTASHEIASGNMDLSNRTERQAASLEETASAIQSLTQAVRSNADHARAACELAARASSLAGLGGESVTQAVASMESIRASSRRIVEIISVIDGIAFQTNILALNAAVEAARAGEAGRGFAVVASEVRTLAQRSAAAAKEIKSLISASVATIDSGAACVNAAGASMGDIVDSVRQVNDVIAHISQASTQQAQGIEEVNHAVCQIDDVTQQNAALVEQAAAAAASLQEQAVNLTRAVGVFQVAEEVAPALPEGYAPRERRAPGSPMRALGSGMQRQVRTA</sequence>
<evidence type="ECO:0000259" key="8">
    <source>
        <dbReference type="PROSITE" id="PS50885"/>
    </source>
</evidence>
<dbReference type="FunFam" id="1.10.287.950:FF:000001">
    <property type="entry name" value="Methyl-accepting chemotaxis sensory transducer"/>
    <property type="match status" value="1"/>
</dbReference>
<dbReference type="PRINTS" id="PR00260">
    <property type="entry name" value="CHEMTRNSDUCR"/>
</dbReference>
<evidence type="ECO:0000313" key="10">
    <source>
        <dbReference type="Proteomes" id="UP000484015"/>
    </source>
</evidence>
<keyword evidence="6" id="KW-1133">Transmembrane helix</keyword>
<dbReference type="OrthoDB" id="8768161at2"/>
<dbReference type="InterPro" id="IPR004090">
    <property type="entry name" value="Chemotax_Me-accpt_rcpt"/>
</dbReference>
<evidence type="ECO:0000259" key="7">
    <source>
        <dbReference type="PROSITE" id="PS50111"/>
    </source>
</evidence>
<feature type="region of interest" description="Disordered" evidence="5">
    <location>
        <begin position="524"/>
        <end position="551"/>
    </location>
</feature>
<proteinExistence type="inferred from homology"/>
<dbReference type="GO" id="GO:0004888">
    <property type="term" value="F:transmembrane signaling receptor activity"/>
    <property type="evidence" value="ECO:0007669"/>
    <property type="project" value="InterPro"/>
</dbReference>
<gene>
    <name evidence="9" type="ORF">GM668_03065</name>
</gene>
<evidence type="ECO:0000256" key="1">
    <source>
        <dbReference type="ARBA" id="ARBA00004370"/>
    </source>
</evidence>
<keyword evidence="10" id="KW-1185">Reference proteome</keyword>
<reference evidence="9 10" key="1">
    <citation type="submission" date="2019-11" db="EMBL/GenBank/DDBJ databases">
        <title>Type strains purchased from KCTC, JCM and DSMZ.</title>
        <authorList>
            <person name="Lu H."/>
        </authorList>
    </citation>
    <scope>NUCLEOTIDE SEQUENCE [LARGE SCALE GENOMIC DNA]</scope>
    <source>
        <strain evidence="9 10">KCTC 42409</strain>
    </source>
</reference>
<keyword evidence="6" id="KW-0472">Membrane</keyword>
<organism evidence="9 10">
    <name type="scientific">Pseudoduganella ginsengisoli</name>
    <dbReference type="NCBI Taxonomy" id="1462440"/>
    <lineage>
        <taxon>Bacteria</taxon>
        <taxon>Pseudomonadati</taxon>
        <taxon>Pseudomonadota</taxon>
        <taxon>Betaproteobacteria</taxon>
        <taxon>Burkholderiales</taxon>
        <taxon>Oxalobacteraceae</taxon>
        <taxon>Telluria group</taxon>
        <taxon>Pseudoduganella</taxon>
    </lineage>
</organism>
<dbReference type="GO" id="GO:0007165">
    <property type="term" value="P:signal transduction"/>
    <property type="evidence" value="ECO:0007669"/>
    <property type="project" value="UniProtKB-KW"/>
</dbReference>
<dbReference type="PANTHER" id="PTHR43531">
    <property type="entry name" value="PROTEIN ICFG"/>
    <property type="match status" value="1"/>
</dbReference>
<dbReference type="PROSITE" id="PS50885">
    <property type="entry name" value="HAMP"/>
    <property type="match status" value="1"/>
</dbReference>
<keyword evidence="6" id="KW-0812">Transmembrane</keyword>
<dbReference type="SUPFAM" id="SSF58104">
    <property type="entry name" value="Methyl-accepting chemotaxis protein (MCP) signaling domain"/>
    <property type="match status" value="1"/>
</dbReference>
<evidence type="ECO:0000256" key="3">
    <source>
        <dbReference type="ARBA" id="ARBA00029447"/>
    </source>
</evidence>
<evidence type="ECO:0000256" key="5">
    <source>
        <dbReference type="SAM" id="MobiDB-lite"/>
    </source>
</evidence>
<dbReference type="Gene3D" id="1.10.287.950">
    <property type="entry name" value="Methyl-accepting chemotaxis protein"/>
    <property type="match status" value="1"/>
</dbReference>
<evidence type="ECO:0000256" key="6">
    <source>
        <dbReference type="SAM" id="Phobius"/>
    </source>
</evidence>
<keyword evidence="4" id="KW-0807">Transducer</keyword>
<dbReference type="SMART" id="SM00283">
    <property type="entry name" value="MA"/>
    <property type="match status" value="1"/>
</dbReference>
<dbReference type="InterPro" id="IPR003660">
    <property type="entry name" value="HAMP_dom"/>
</dbReference>
<dbReference type="Pfam" id="PF00015">
    <property type="entry name" value="MCPsignal"/>
    <property type="match status" value="1"/>
</dbReference>
<dbReference type="CDD" id="cd11386">
    <property type="entry name" value="MCP_signal"/>
    <property type="match status" value="1"/>
</dbReference>
<dbReference type="InterPro" id="IPR024478">
    <property type="entry name" value="HlyB_4HB_MCP"/>
</dbReference>
<comment type="subcellular location">
    <subcellularLocation>
        <location evidence="1">Membrane</location>
    </subcellularLocation>
</comment>
<dbReference type="Pfam" id="PF00672">
    <property type="entry name" value="HAMP"/>
    <property type="match status" value="1"/>
</dbReference>
<feature type="domain" description="HAMP" evidence="8">
    <location>
        <begin position="212"/>
        <end position="264"/>
    </location>
</feature>
<dbReference type="GO" id="GO:0005886">
    <property type="term" value="C:plasma membrane"/>
    <property type="evidence" value="ECO:0007669"/>
    <property type="project" value="TreeGrafter"/>
</dbReference>
<protein>
    <submittedName>
        <fullName evidence="9">HAMP domain-containing protein</fullName>
    </submittedName>
</protein>
<dbReference type="InterPro" id="IPR004089">
    <property type="entry name" value="MCPsignal_dom"/>
</dbReference>
<dbReference type="AlphaFoldDB" id="A0A6L6PWM2"/>
<feature type="transmembrane region" description="Helical" evidence="6">
    <location>
        <begin position="185"/>
        <end position="210"/>
    </location>
</feature>
<dbReference type="RefSeq" id="WP_155437419.1">
    <property type="nucleotide sequence ID" value="NZ_WNLA01000001.1"/>
</dbReference>
<evidence type="ECO:0000256" key="4">
    <source>
        <dbReference type="PROSITE-ProRule" id="PRU00284"/>
    </source>
</evidence>
<keyword evidence="2" id="KW-0488">Methylation</keyword>
<dbReference type="Proteomes" id="UP000484015">
    <property type="component" value="Unassembled WGS sequence"/>
</dbReference>
<evidence type="ECO:0000313" key="9">
    <source>
        <dbReference type="EMBL" id="MTW01062.1"/>
    </source>
</evidence>
<feature type="domain" description="Methyl-accepting transducer" evidence="7">
    <location>
        <begin position="269"/>
        <end position="498"/>
    </location>
</feature>
<comment type="similarity">
    <text evidence="3">Belongs to the methyl-accepting chemotaxis (MCP) protein family.</text>
</comment>
<dbReference type="Pfam" id="PF12729">
    <property type="entry name" value="4HB_MCP_1"/>
    <property type="match status" value="1"/>
</dbReference>
<evidence type="ECO:0000256" key="2">
    <source>
        <dbReference type="ARBA" id="ARBA00022481"/>
    </source>
</evidence>
<name>A0A6L6PWM2_9BURK</name>
<comment type="caution">
    <text evidence="9">The sequence shown here is derived from an EMBL/GenBank/DDBJ whole genome shotgun (WGS) entry which is preliminary data.</text>
</comment>
<dbReference type="PANTHER" id="PTHR43531:SF14">
    <property type="entry name" value="METHYL-ACCEPTING CHEMOTAXIS PROTEIN I-RELATED"/>
    <property type="match status" value="1"/>
</dbReference>
<accession>A0A6L6PWM2</accession>